<comment type="caution">
    <text evidence="2">The sequence shown here is derived from an EMBL/GenBank/DDBJ whole genome shotgun (WGS) entry which is preliminary data.</text>
</comment>
<feature type="region of interest" description="Disordered" evidence="1">
    <location>
        <begin position="104"/>
        <end position="128"/>
    </location>
</feature>
<accession>A0A426X459</accession>
<organism evidence="2 3">
    <name type="scientific">Ensete ventricosum</name>
    <name type="common">Abyssinian banana</name>
    <name type="synonym">Musa ensete</name>
    <dbReference type="NCBI Taxonomy" id="4639"/>
    <lineage>
        <taxon>Eukaryota</taxon>
        <taxon>Viridiplantae</taxon>
        <taxon>Streptophyta</taxon>
        <taxon>Embryophyta</taxon>
        <taxon>Tracheophyta</taxon>
        <taxon>Spermatophyta</taxon>
        <taxon>Magnoliopsida</taxon>
        <taxon>Liliopsida</taxon>
        <taxon>Zingiberales</taxon>
        <taxon>Musaceae</taxon>
        <taxon>Ensete</taxon>
    </lineage>
</organism>
<proteinExistence type="predicted"/>
<protein>
    <submittedName>
        <fullName evidence="2">Uncharacterized protein</fullName>
    </submittedName>
</protein>
<evidence type="ECO:0000313" key="2">
    <source>
        <dbReference type="EMBL" id="RRT34277.1"/>
    </source>
</evidence>
<reference evidence="2 3" key="1">
    <citation type="journal article" date="2014" name="Agronomy (Basel)">
        <title>A Draft Genome Sequence for Ensete ventricosum, the Drought-Tolerant Tree Against Hunger.</title>
        <authorList>
            <person name="Harrison J."/>
            <person name="Moore K.A."/>
            <person name="Paszkiewicz K."/>
            <person name="Jones T."/>
            <person name="Grant M."/>
            <person name="Ambacheew D."/>
            <person name="Muzemil S."/>
            <person name="Studholme D.J."/>
        </authorList>
    </citation>
    <scope>NUCLEOTIDE SEQUENCE [LARGE SCALE GENOMIC DNA]</scope>
</reference>
<gene>
    <name evidence="2" type="ORF">B296_00054719</name>
</gene>
<feature type="compositionally biased region" description="Polar residues" evidence="1">
    <location>
        <begin position="110"/>
        <end position="122"/>
    </location>
</feature>
<evidence type="ECO:0000313" key="3">
    <source>
        <dbReference type="Proteomes" id="UP000287651"/>
    </source>
</evidence>
<name>A0A426X459_ENSVE</name>
<sequence length="255" mass="27452">MATAEMARRVLCAGMSVAVSSLADFAARSAEGYEVLVRWGGDRRAESGDDATVDGIITSVPGVHGDELCTDQLLLHRIQSVEHRSATVHGHALELVTSGELLQRPHHPSQEQSEQRVASQNLSDHKQENDRVLVEDGQVFVDAGKACQEQRGAEQMEDSNIARDNISRICNGAFVADGRPGLIPDRSMVFWEGSTDSSSMHAESTVPAVLPGRLSTGEVLHLDSGETVRADVGMNSMSTYQKPEGGIAGLQKHRS</sequence>
<evidence type="ECO:0000256" key="1">
    <source>
        <dbReference type="SAM" id="MobiDB-lite"/>
    </source>
</evidence>
<dbReference type="EMBL" id="AMZH03027134">
    <property type="protein sequence ID" value="RRT34277.1"/>
    <property type="molecule type" value="Genomic_DNA"/>
</dbReference>
<dbReference type="AlphaFoldDB" id="A0A426X459"/>
<dbReference type="Proteomes" id="UP000287651">
    <property type="component" value="Unassembled WGS sequence"/>
</dbReference>